<dbReference type="InterPro" id="IPR027417">
    <property type="entry name" value="P-loop_NTPase"/>
</dbReference>
<dbReference type="PANTHER" id="PTHR45865:SF1">
    <property type="entry name" value="E3 UBIQUITIN-PROTEIN LIGASE SHPRH"/>
    <property type="match status" value="1"/>
</dbReference>
<proteinExistence type="predicted"/>
<dbReference type="STRING" id="246404.A0A507DMA7"/>
<keyword evidence="3" id="KW-1185">Reference proteome</keyword>
<dbReference type="SUPFAM" id="SSF52540">
    <property type="entry name" value="P-loop containing nucleoside triphosphate hydrolases"/>
    <property type="match status" value="1"/>
</dbReference>
<gene>
    <name evidence="2" type="ORF">CcCBS67573_g09848</name>
</gene>
<evidence type="ECO:0000256" key="1">
    <source>
        <dbReference type="SAM" id="MobiDB-lite"/>
    </source>
</evidence>
<feature type="region of interest" description="Disordered" evidence="1">
    <location>
        <begin position="171"/>
        <end position="209"/>
    </location>
</feature>
<evidence type="ECO:0000313" key="3">
    <source>
        <dbReference type="Proteomes" id="UP000320333"/>
    </source>
</evidence>
<dbReference type="PANTHER" id="PTHR45865">
    <property type="entry name" value="E3 UBIQUITIN-PROTEIN LIGASE SHPRH FAMILY MEMBER"/>
    <property type="match status" value="1"/>
</dbReference>
<dbReference type="AlphaFoldDB" id="A0A507DMA7"/>
<name>A0A507DMA7_9FUNG</name>
<evidence type="ECO:0008006" key="4">
    <source>
        <dbReference type="Google" id="ProtNLM"/>
    </source>
</evidence>
<protein>
    <recommendedName>
        <fullName evidence="4">Helicase C-terminal domain-containing protein</fullName>
    </recommendedName>
</protein>
<sequence length="294" mass="32284">MRKTEIEALKRQIENTQLELTQLDAALASFYKSGSKTLDAEKRAAKEKSLRVKINNANQMLQVSEANNARNVSELSTPIQAGEIMRVQPPAPDVAPENDANGEQDGEGSNGGEKLDPDMLTARAKRGWRERENALKLFRAGLSMAIPAKTVDVATTEKLVYANEVVKAPEDVSDPKGKGKRVATEAFDEGEAPNKAAKTESSSEKKGKKPVKVLMLSARDSVSGLNLTEASHCIILHPFYSHNDEHAIGSEKQGVARVLRKGQEKTVKIVRFYVENTVEQGIHDTRMRGHEAEE</sequence>
<feature type="region of interest" description="Disordered" evidence="1">
    <location>
        <begin position="89"/>
        <end position="118"/>
    </location>
</feature>
<comment type="caution">
    <text evidence="2">The sequence shown here is derived from an EMBL/GenBank/DDBJ whole genome shotgun (WGS) entry which is preliminary data.</text>
</comment>
<dbReference type="Proteomes" id="UP000320333">
    <property type="component" value="Unassembled WGS sequence"/>
</dbReference>
<dbReference type="InterPro" id="IPR052583">
    <property type="entry name" value="ATP-helicase/E3_Ub-Ligase"/>
</dbReference>
<dbReference type="Gene3D" id="3.40.50.300">
    <property type="entry name" value="P-loop containing nucleotide triphosphate hydrolases"/>
    <property type="match status" value="1"/>
</dbReference>
<dbReference type="OrthoDB" id="448448at2759"/>
<dbReference type="EMBL" id="QEAP01001025">
    <property type="protein sequence ID" value="TPX52551.1"/>
    <property type="molecule type" value="Genomic_DNA"/>
</dbReference>
<organism evidence="2 3">
    <name type="scientific">Chytriomyces confervae</name>
    <dbReference type="NCBI Taxonomy" id="246404"/>
    <lineage>
        <taxon>Eukaryota</taxon>
        <taxon>Fungi</taxon>
        <taxon>Fungi incertae sedis</taxon>
        <taxon>Chytridiomycota</taxon>
        <taxon>Chytridiomycota incertae sedis</taxon>
        <taxon>Chytridiomycetes</taxon>
        <taxon>Chytridiales</taxon>
        <taxon>Chytriomycetaceae</taxon>
        <taxon>Chytriomyces</taxon>
    </lineage>
</organism>
<evidence type="ECO:0000313" key="2">
    <source>
        <dbReference type="EMBL" id="TPX52551.1"/>
    </source>
</evidence>
<accession>A0A507DMA7</accession>
<reference evidence="2 3" key="1">
    <citation type="journal article" date="2019" name="Sci. Rep.">
        <title>Comparative genomics of chytrid fungi reveal insights into the obligate biotrophic and pathogenic lifestyle of Synchytrium endobioticum.</title>
        <authorList>
            <person name="van de Vossenberg B.T.L.H."/>
            <person name="Warris S."/>
            <person name="Nguyen H.D.T."/>
            <person name="van Gent-Pelzer M.P.E."/>
            <person name="Joly D.L."/>
            <person name="van de Geest H.C."/>
            <person name="Bonants P.J.M."/>
            <person name="Smith D.S."/>
            <person name="Levesque C.A."/>
            <person name="van der Lee T.A.J."/>
        </authorList>
    </citation>
    <scope>NUCLEOTIDE SEQUENCE [LARGE SCALE GENOMIC DNA]</scope>
    <source>
        <strain evidence="2 3">CBS 675.73</strain>
    </source>
</reference>